<dbReference type="SUPFAM" id="SSF46785">
    <property type="entry name" value="Winged helix' DNA-binding domain"/>
    <property type="match status" value="1"/>
</dbReference>
<dbReference type="InterPro" id="IPR036388">
    <property type="entry name" value="WH-like_DNA-bd_sf"/>
</dbReference>
<dbReference type="EMBL" id="CP118868">
    <property type="protein sequence ID" value="WEG35595.1"/>
    <property type="molecule type" value="Genomic_DNA"/>
</dbReference>
<keyword evidence="3" id="KW-0804">Transcription</keyword>
<evidence type="ECO:0000313" key="5">
    <source>
        <dbReference type="EMBL" id="WEG35595.1"/>
    </source>
</evidence>
<proteinExistence type="predicted"/>
<dbReference type="RefSeq" id="WP_315571706.1">
    <property type="nucleotide sequence ID" value="NZ_CP118868.1"/>
</dbReference>
<dbReference type="Gene3D" id="1.20.120.530">
    <property type="entry name" value="GntR ligand-binding domain-like"/>
    <property type="match status" value="1"/>
</dbReference>
<dbReference type="InterPro" id="IPR008920">
    <property type="entry name" value="TF_FadR/GntR_C"/>
</dbReference>
<evidence type="ECO:0000259" key="4">
    <source>
        <dbReference type="PROSITE" id="PS50949"/>
    </source>
</evidence>
<dbReference type="InterPro" id="IPR036390">
    <property type="entry name" value="WH_DNA-bd_sf"/>
</dbReference>
<dbReference type="PANTHER" id="PTHR43537:SF24">
    <property type="entry name" value="GLUCONATE OPERON TRANSCRIPTIONAL REPRESSOR"/>
    <property type="match status" value="1"/>
</dbReference>
<accession>A0ABY8C927</accession>
<name>A0ABY8C927_9FIRM</name>
<dbReference type="PANTHER" id="PTHR43537">
    <property type="entry name" value="TRANSCRIPTIONAL REGULATOR, GNTR FAMILY"/>
    <property type="match status" value="1"/>
</dbReference>
<keyword evidence="1" id="KW-0805">Transcription regulation</keyword>
<dbReference type="InterPro" id="IPR011711">
    <property type="entry name" value="GntR_C"/>
</dbReference>
<dbReference type="Pfam" id="PF07729">
    <property type="entry name" value="FCD"/>
    <property type="match status" value="1"/>
</dbReference>
<dbReference type="SMART" id="SM00345">
    <property type="entry name" value="HTH_GNTR"/>
    <property type="match status" value="1"/>
</dbReference>
<sequence>MKFDKRKLLSDSIYKYIRSNISNGTWKPDKQINEQKVADTLFVSRTPVRQALQRAYNEGLLGYNKYVGYFVVGNKREDIIEVFAIRIALEALQCYRAACNMSEGNWQKLQEINAEIRAISEHEGDYNCLYCLNEEFCAIIQQSAGMQRLPRFQELLSNYLHDYKAWFINNMERNDRAFWQYNDNLLAAMRQLDHAAIYRIVEQRWLDYRDYLLQQFSKNEN</sequence>
<protein>
    <submittedName>
        <fullName evidence="5">GntR family transcriptional regulator</fullName>
    </submittedName>
</protein>
<dbReference type="Proteomes" id="UP001220478">
    <property type="component" value="Chromosome"/>
</dbReference>
<organism evidence="5 6">
    <name type="scientific">Amygdalobacter indicium</name>
    <dbReference type="NCBI Taxonomy" id="3029272"/>
    <lineage>
        <taxon>Bacteria</taxon>
        <taxon>Bacillati</taxon>
        <taxon>Bacillota</taxon>
        <taxon>Clostridia</taxon>
        <taxon>Eubacteriales</taxon>
        <taxon>Oscillospiraceae</taxon>
        <taxon>Amygdalobacter</taxon>
    </lineage>
</organism>
<dbReference type="Gene3D" id="1.10.10.10">
    <property type="entry name" value="Winged helix-like DNA-binding domain superfamily/Winged helix DNA-binding domain"/>
    <property type="match status" value="1"/>
</dbReference>
<gene>
    <name evidence="5" type="ORF">PYS61_00080</name>
</gene>
<dbReference type="SUPFAM" id="SSF48008">
    <property type="entry name" value="GntR ligand-binding domain-like"/>
    <property type="match status" value="1"/>
</dbReference>
<dbReference type="PROSITE" id="PS50949">
    <property type="entry name" value="HTH_GNTR"/>
    <property type="match status" value="1"/>
</dbReference>
<evidence type="ECO:0000313" key="6">
    <source>
        <dbReference type="Proteomes" id="UP001220478"/>
    </source>
</evidence>
<keyword evidence="6" id="KW-1185">Reference proteome</keyword>
<evidence type="ECO:0000256" key="1">
    <source>
        <dbReference type="ARBA" id="ARBA00023015"/>
    </source>
</evidence>
<keyword evidence="2" id="KW-0238">DNA-binding</keyword>
<reference evidence="5 6" key="1">
    <citation type="submission" date="2023-02" db="EMBL/GenBank/DDBJ databases">
        <title>Novel Oscillospiraceae bacterial genomes.</title>
        <authorList>
            <person name="Srinivasan S."/>
            <person name="Austin M.N."/>
            <person name="Fiedler T.L."/>
            <person name="Strenk S.M."/>
            <person name="Agnew K.J."/>
            <person name="Nagana Gowda G.A."/>
            <person name="Raftery D."/>
            <person name="Beamer M.A."/>
            <person name="Achilles S.L."/>
            <person name="Wiesenfeld H.C."/>
            <person name="Fredricks D.N."/>
            <person name="Hillier S.L."/>
        </authorList>
    </citation>
    <scope>NUCLEOTIDE SEQUENCE [LARGE SCALE GENOMIC DNA]</scope>
    <source>
        <strain evidence="5 6">CHIC02 1186E3-8</strain>
    </source>
</reference>
<dbReference type="Pfam" id="PF00392">
    <property type="entry name" value="GntR"/>
    <property type="match status" value="1"/>
</dbReference>
<evidence type="ECO:0000256" key="3">
    <source>
        <dbReference type="ARBA" id="ARBA00023163"/>
    </source>
</evidence>
<evidence type="ECO:0000256" key="2">
    <source>
        <dbReference type="ARBA" id="ARBA00023125"/>
    </source>
</evidence>
<feature type="domain" description="HTH gntR-type" evidence="4">
    <location>
        <begin position="7"/>
        <end position="74"/>
    </location>
</feature>
<dbReference type="InterPro" id="IPR000524">
    <property type="entry name" value="Tscrpt_reg_HTH_GntR"/>
</dbReference>